<reference evidence="2" key="1">
    <citation type="submission" date="2011-12" db="EMBL/GenBank/DDBJ databases">
        <title>Complete nucleotide sequence of Streptomyces circular plasmid pCQ4.</title>
        <authorList>
            <person name="Cheng Q."/>
            <person name="Tian X."/>
            <person name="Qin Z."/>
        </authorList>
    </citation>
    <scope>NUCLEOTIDE SEQUENCE</scope>
    <source>
        <strain evidence="2">W75</strain>
        <plasmid evidence="2">pCQ4</plasmid>
    </source>
</reference>
<name>I0CEG6_9ACTN</name>
<keyword evidence="2" id="KW-0614">Plasmid</keyword>
<dbReference type="EMBL" id="JQ340175">
    <property type="protein sequence ID" value="AFH75179.1"/>
    <property type="molecule type" value="Genomic_DNA"/>
</dbReference>
<dbReference type="InterPro" id="IPR045677">
    <property type="entry name" value="DUF6197"/>
</dbReference>
<geneLocation type="plasmid" evidence="2">
    <name>pCQ4</name>
</geneLocation>
<feature type="compositionally biased region" description="Basic residues" evidence="1">
    <location>
        <begin position="7"/>
        <end position="22"/>
    </location>
</feature>
<protein>
    <submittedName>
        <fullName evidence="2">Uncharacterized protein</fullName>
    </submittedName>
</protein>
<feature type="region of interest" description="Disordered" evidence="1">
    <location>
        <begin position="1"/>
        <end position="43"/>
    </location>
</feature>
<dbReference type="AlphaFoldDB" id="I0CEG6"/>
<dbReference type="Pfam" id="PF19698">
    <property type="entry name" value="DUF6197"/>
    <property type="match status" value="1"/>
</dbReference>
<evidence type="ECO:0000256" key="1">
    <source>
        <dbReference type="SAM" id="MobiDB-lite"/>
    </source>
</evidence>
<sequence>MGPQRRALARPHPPHRRTRHHLTSPLTAPDEGRPAHPETPMSATLLTPDQLDQQAAALYDTAAWQQIVSGWTLTAPEPAPRTTGQTGEQTTVGDWRDLLNGTVNDLIATATTTLPPAAPAERPLPGRLGAILPDRLHAWRRIGQPDIRPSVQLAYARRLLVEWGWQNRPYRLRDGWGARCLCGALLSAHRLGYGSLDTANRSAAWLMTGLRHEGWAGLIGEWNRAPGRTAGQALALVDTVTVRAAQAGE</sequence>
<accession>I0CEG6</accession>
<evidence type="ECO:0000313" key="2">
    <source>
        <dbReference type="EMBL" id="AFH75179.1"/>
    </source>
</evidence>
<gene>
    <name evidence="2" type="ORF">pCQ4.54</name>
</gene>
<proteinExistence type="predicted"/>
<organism evidence="2">
    <name type="scientific">Streptomyces sp. W75</name>
    <dbReference type="NCBI Taxonomy" id="1170711"/>
    <lineage>
        <taxon>Bacteria</taxon>
        <taxon>Bacillati</taxon>
        <taxon>Actinomycetota</taxon>
        <taxon>Actinomycetes</taxon>
        <taxon>Kitasatosporales</taxon>
        <taxon>Streptomycetaceae</taxon>
        <taxon>Streptomyces</taxon>
    </lineage>
</organism>